<accession>A0ABQ2L792</accession>
<keyword evidence="2" id="KW-0413">Isomerase</keyword>
<proteinExistence type="predicted"/>
<evidence type="ECO:0000313" key="2">
    <source>
        <dbReference type="EMBL" id="GGO03880.1"/>
    </source>
</evidence>
<organism evidence="2 3">
    <name type="scientific">Saccharibacillus kuerlensis</name>
    <dbReference type="NCBI Taxonomy" id="459527"/>
    <lineage>
        <taxon>Bacteria</taxon>
        <taxon>Bacillati</taxon>
        <taxon>Bacillota</taxon>
        <taxon>Bacilli</taxon>
        <taxon>Bacillales</taxon>
        <taxon>Paenibacillaceae</taxon>
        <taxon>Saccharibacillus</taxon>
    </lineage>
</organism>
<dbReference type="Gene3D" id="3.20.20.150">
    <property type="entry name" value="Divalent-metal-dependent TIM barrel enzymes"/>
    <property type="match status" value="1"/>
</dbReference>
<dbReference type="GO" id="GO:0016853">
    <property type="term" value="F:isomerase activity"/>
    <property type="evidence" value="ECO:0007669"/>
    <property type="project" value="UniProtKB-KW"/>
</dbReference>
<dbReference type="InterPro" id="IPR036237">
    <property type="entry name" value="Xyl_isomerase-like_sf"/>
</dbReference>
<keyword evidence="3" id="KW-1185">Reference proteome</keyword>
<comment type="caution">
    <text evidence="2">The sequence shown here is derived from an EMBL/GenBank/DDBJ whole genome shotgun (WGS) entry which is preliminary data.</text>
</comment>
<gene>
    <name evidence="2" type="ORF">GCM10010969_28510</name>
</gene>
<reference evidence="3" key="1">
    <citation type="journal article" date="2019" name="Int. J. Syst. Evol. Microbiol.">
        <title>The Global Catalogue of Microorganisms (GCM) 10K type strain sequencing project: providing services to taxonomists for standard genome sequencing and annotation.</title>
        <authorList>
            <consortium name="The Broad Institute Genomics Platform"/>
            <consortium name="The Broad Institute Genome Sequencing Center for Infectious Disease"/>
            <person name="Wu L."/>
            <person name="Ma J."/>
        </authorList>
    </citation>
    <scope>NUCLEOTIDE SEQUENCE [LARGE SCALE GENOMIC DNA]</scope>
    <source>
        <strain evidence="3">CGMCC 1.6964</strain>
    </source>
</reference>
<dbReference type="Proteomes" id="UP000606653">
    <property type="component" value="Unassembled WGS sequence"/>
</dbReference>
<dbReference type="RefSeq" id="WP_018976510.1">
    <property type="nucleotide sequence ID" value="NZ_BMLN01000008.1"/>
</dbReference>
<dbReference type="Pfam" id="PF01261">
    <property type="entry name" value="AP_endonuc_2"/>
    <property type="match status" value="1"/>
</dbReference>
<sequence>MRKGIRLKGGIDDKSFENRLRYDPEILELYLTEKDMEYTNRIRERIRELRRRGISAYMHHPSKYRGAYLDILSEDPEMRDFYRKSTEELLQICQEEDAKCVIHAHYVGLGDLPVNRERTIELREAIRSIPGYDSGLLLWEDSTEGLFCYSNPYLIDDLIIPLSLPLNVDVSHTFIGFQGSNDKLEEVLQRTAPYATYYHLVDSMGQRHDSLPLGEGLIEWNRVKPYVEGKDFIFEINLTGDHTDCSPMVDSAEFFAKIKAAETERDGTKVVSRAD</sequence>
<dbReference type="InterPro" id="IPR013022">
    <property type="entry name" value="Xyl_isomerase-like_TIM-brl"/>
</dbReference>
<dbReference type="SUPFAM" id="SSF51658">
    <property type="entry name" value="Xylose isomerase-like"/>
    <property type="match status" value="1"/>
</dbReference>
<feature type="domain" description="Xylose isomerase-like TIM barrel" evidence="1">
    <location>
        <begin position="38"/>
        <end position="227"/>
    </location>
</feature>
<evidence type="ECO:0000259" key="1">
    <source>
        <dbReference type="Pfam" id="PF01261"/>
    </source>
</evidence>
<dbReference type="EMBL" id="BMLN01000008">
    <property type="protein sequence ID" value="GGO03880.1"/>
    <property type="molecule type" value="Genomic_DNA"/>
</dbReference>
<protein>
    <submittedName>
        <fullName evidence="2">Sugar phosphate isomerase</fullName>
    </submittedName>
</protein>
<name>A0ABQ2L792_9BACL</name>
<evidence type="ECO:0000313" key="3">
    <source>
        <dbReference type="Proteomes" id="UP000606653"/>
    </source>
</evidence>